<comment type="caution">
    <text evidence="2">The sequence shown here is derived from an EMBL/GenBank/DDBJ whole genome shotgun (WGS) entry which is preliminary data.</text>
</comment>
<name>A0A4Y2GKW2_ARAVE</name>
<keyword evidence="3" id="KW-1185">Reference proteome</keyword>
<sequence>MCKPHYAMSPSGEYLATVHAGSPGIYLWANSTLYSNVLLHPLPEKYDPLQLDLPMITTEGRDKNNEVAGEGEADDSVPEFKSLEQISDELVTLSLVSKSHWLNLLDLDIIKNAPFFLPVVSGLKPTFLIEDSDNWKEKSEKSNILDVMQHKSEFSKLLYKSDETENYGIVLDILKEMSPSKIDVEIRCLSPENGGSELFMEYFLKALSESLETNRNFELIHSYLALFLQIHYETVAKSEKMVGTLQEIKRDRSWDSLREKINCCLCLGNYTRSAVI</sequence>
<evidence type="ECO:0000313" key="2">
    <source>
        <dbReference type="EMBL" id="GBM54270.1"/>
    </source>
</evidence>
<dbReference type="Pfam" id="PF04192">
    <property type="entry name" value="Utp21"/>
    <property type="match status" value="1"/>
</dbReference>
<gene>
    <name evidence="2" type="primary">WDR36_2</name>
    <name evidence="2" type="ORF">AVEN_234096_1</name>
</gene>
<proteinExistence type="predicted"/>
<dbReference type="OrthoDB" id="6497870at2759"/>
<accession>A0A4Y2GKW2</accession>
<dbReference type="GO" id="GO:0006364">
    <property type="term" value="P:rRNA processing"/>
    <property type="evidence" value="ECO:0007669"/>
    <property type="project" value="InterPro"/>
</dbReference>
<dbReference type="InterPro" id="IPR015943">
    <property type="entry name" value="WD40/YVTN_repeat-like_dom_sf"/>
</dbReference>
<evidence type="ECO:0000259" key="1">
    <source>
        <dbReference type="Pfam" id="PF04192"/>
    </source>
</evidence>
<dbReference type="Proteomes" id="UP000499080">
    <property type="component" value="Unassembled WGS sequence"/>
</dbReference>
<dbReference type="EMBL" id="BGPR01001452">
    <property type="protein sequence ID" value="GBM54270.1"/>
    <property type="molecule type" value="Genomic_DNA"/>
</dbReference>
<dbReference type="InterPro" id="IPR007319">
    <property type="entry name" value="WDR36/Utp21_C"/>
</dbReference>
<dbReference type="GO" id="GO:0032040">
    <property type="term" value="C:small-subunit processome"/>
    <property type="evidence" value="ECO:0007669"/>
    <property type="project" value="InterPro"/>
</dbReference>
<dbReference type="GO" id="GO:0034388">
    <property type="term" value="C:Pwp2p-containing subcomplex of 90S preribosome"/>
    <property type="evidence" value="ECO:0007669"/>
    <property type="project" value="TreeGrafter"/>
</dbReference>
<dbReference type="PANTHER" id="PTHR22840">
    <property type="entry name" value="WD REPEAT-CONTAINING PROTEIN 36"/>
    <property type="match status" value="1"/>
</dbReference>
<evidence type="ECO:0000313" key="3">
    <source>
        <dbReference type="Proteomes" id="UP000499080"/>
    </source>
</evidence>
<organism evidence="2 3">
    <name type="scientific">Araneus ventricosus</name>
    <name type="common">Orbweaver spider</name>
    <name type="synonym">Epeira ventricosa</name>
    <dbReference type="NCBI Taxonomy" id="182803"/>
    <lineage>
        <taxon>Eukaryota</taxon>
        <taxon>Metazoa</taxon>
        <taxon>Ecdysozoa</taxon>
        <taxon>Arthropoda</taxon>
        <taxon>Chelicerata</taxon>
        <taxon>Arachnida</taxon>
        <taxon>Araneae</taxon>
        <taxon>Araneomorphae</taxon>
        <taxon>Entelegynae</taxon>
        <taxon>Araneoidea</taxon>
        <taxon>Araneidae</taxon>
        <taxon>Araneus</taxon>
    </lineage>
</organism>
<dbReference type="AlphaFoldDB" id="A0A4Y2GKW2"/>
<dbReference type="PANTHER" id="PTHR22840:SF12">
    <property type="entry name" value="WD REPEAT-CONTAINING PROTEIN 36"/>
    <property type="match status" value="1"/>
</dbReference>
<dbReference type="Gene3D" id="2.130.10.10">
    <property type="entry name" value="YVTN repeat-like/Quinoprotein amine dehydrogenase"/>
    <property type="match status" value="1"/>
</dbReference>
<protein>
    <submittedName>
        <fullName evidence="2">WD repeat-containing protein 36</fullName>
    </submittedName>
</protein>
<reference evidence="2 3" key="1">
    <citation type="journal article" date="2019" name="Sci. Rep.">
        <title>Orb-weaving spider Araneus ventricosus genome elucidates the spidroin gene catalogue.</title>
        <authorList>
            <person name="Kono N."/>
            <person name="Nakamura H."/>
            <person name="Ohtoshi R."/>
            <person name="Moran D.A.P."/>
            <person name="Shinohara A."/>
            <person name="Yoshida Y."/>
            <person name="Fujiwara M."/>
            <person name="Mori M."/>
            <person name="Tomita M."/>
            <person name="Arakawa K."/>
        </authorList>
    </citation>
    <scope>NUCLEOTIDE SEQUENCE [LARGE SCALE GENOMIC DNA]</scope>
</reference>
<feature type="domain" description="WDR36/Utp21 C-terminal" evidence="1">
    <location>
        <begin position="84"/>
        <end position="271"/>
    </location>
</feature>